<evidence type="ECO:0000313" key="1">
    <source>
        <dbReference type="EMBL" id="OSS53493.1"/>
    </source>
</evidence>
<reference evidence="1 2" key="1">
    <citation type="journal article" date="2017" name="Genome Announc.">
        <title>Genome sequence of the saprophytic ascomycete Epicoccum nigrum ICMP 19927 strain isolated from New Zealand.</title>
        <authorList>
            <person name="Fokin M."/>
            <person name="Fleetwood D."/>
            <person name="Weir B.S."/>
            <person name="Villas-Boas S.G."/>
        </authorList>
    </citation>
    <scope>NUCLEOTIDE SEQUENCE [LARGE SCALE GENOMIC DNA]</scope>
    <source>
        <strain evidence="1 2">ICMP 19927</strain>
    </source>
</reference>
<dbReference type="AlphaFoldDB" id="A0A1Y2MBJ8"/>
<gene>
    <name evidence="1" type="ORF">B5807_01095</name>
</gene>
<dbReference type="STRING" id="105696.A0A1Y2MBJ8"/>
<evidence type="ECO:0008006" key="3">
    <source>
        <dbReference type="Google" id="ProtNLM"/>
    </source>
</evidence>
<keyword evidence="2" id="KW-1185">Reference proteome</keyword>
<name>A0A1Y2MBJ8_EPING</name>
<sequence>MLASAAGIPIMSSDEHQSEASIYAPSNSSQNFTEHPLAVELLSWFAQNGGWLSPDVQIVYNESQGHHMRALRPTTPEVVTCPLKLTLSCLNLDPDQKEVLPITSPLQKCRGKIPDHILTYLLLIEQRNIGTESPWHNYIACLPGPENMTTPLWFDEEDVAFLAGTSLAPALKERMADYQKQWHEAVGVMREVGVAWADEIDFTSILWAATIFTSRAFISTHILPEIETIPILFPVVDILNHSVTAKVEWDFQPHQSFTLRCLDSSSFFVNEELFNNYAPKQNDELLLGYGFCLHNNPIEQFALKLAFQPELMQYATQMGLMKPESVPFGMDTSFLQMDPNKEQHFLRAKGHPFGRYQNHVPFFRGVPPYIVHFFFIQTILSLEITLDDIEIGNPGGRITLQVLALLHQALAQRSSTLPLTISTEPKNVKQQFAKTYRDGQAKIINAVREELQSAIDALRVPPNTALPQRSALLTVSNGLAALRAEYPATATKFEAGLRKYQLIGPQDERLIWTILLVAYAALILTNADNASGMNATLLTSLTSAHRLPRLEDGIEDAETYAFLDEHLNDFIALDGQGNDLGPSDVLDDLGLTFVKAKDGEAAFVDGPTENLGVRLLMWGMSVAQADVLPVIGQAGAEMCLFVGGAEGKGEWMYRDE</sequence>
<dbReference type="Gene3D" id="3.90.1410.10">
    <property type="entry name" value="set domain protein methyltransferase, domain 1"/>
    <property type="match status" value="1"/>
</dbReference>
<dbReference type="InterPro" id="IPR050600">
    <property type="entry name" value="SETD3_SETD6_MTase"/>
</dbReference>
<dbReference type="PANTHER" id="PTHR13271:SF137">
    <property type="entry name" value="SET DOMAIN-CONTAINING PROTEIN"/>
    <property type="match status" value="1"/>
</dbReference>
<organism evidence="1 2">
    <name type="scientific">Epicoccum nigrum</name>
    <name type="common">Soil fungus</name>
    <name type="synonym">Epicoccum purpurascens</name>
    <dbReference type="NCBI Taxonomy" id="105696"/>
    <lineage>
        <taxon>Eukaryota</taxon>
        <taxon>Fungi</taxon>
        <taxon>Dikarya</taxon>
        <taxon>Ascomycota</taxon>
        <taxon>Pezizomycotina</taxon>
        <taxon>Dothideomycetes</taxon>
        <taxon>Pleosporomycetidae</taxon>
        <taxon>Pleosporales</taxon>
        <taxon>Pleosporineae</taxon>
        <taxon>Didymellaceae</taxon>
        <taxon>Epicoccum</taxon>
    </lineage>
</organism>
<accession>A0A1Y2MBJ8</accession>
<dbReference type="EMBL" id="KZ107838">
    <property type="protein sequence ID" value="OSS53493.1"/>
    <property type="molecule type" value="Genomic_DNA"/>
</dbReference>
<dbReference type="Proteomes" id="UP000193240">
    <property type="component" value="Unassembled WGS sequence"/>
</dbReference>
<dbReference type="InterPro" id="IPR046341">
    <property type="entry name" value="SET_dom_sf"/>
</dbReference>
<dbReference type="SUPFAM" id="SSF82199">
    <property type="entry name" value="SET domain"/>
    <property type="match status" value="1"/>
</dbReference>
<dbReference type="OMA" id="IMWAMKV"/>
<dbReference type="PANTHER" id="PTHR13271">
    <property type="entry name" value="UNCHARACTERIZED PUTATIVE METHYLTRANSFERASE"/>
    <property type="match status" value="1"/>
</dbReference>
<dbReference type="GO" id="GO:0016279">
    <property type="term" value="F:protein-lysine N-methyltransferase activity"/>
    <property type="evidence" value="ECO:0007669"/>
    <property type="project" value="TreeGrafter"/>
</dbReference>
<dbReference type="InParanoid" id="A0A1Y2MBJ8"/>
<protein>
    <recommendedName>
        <fullName evidence="3">SET domain-containing protein</fullName>
    </recommendedName>
</protein>
<proteinExistence type="predicted"/>
<evidence type="ECO:0000313" key="2">
    <source>
        <dbReference type="Proteomes" id="UP000193240"/>
    </source>
</evidence>